<dbReference type="Pfam" id="PF00246">
    <property type="entry name" value="Peptidase_M14"/>
    <property type="match status" value="4"/>
</dbReference>
<accession>A0ABN8NHV2</accession>
<evidence type="ECO:0000313" key="13">
    <source>
        <dbReference type="EMBL" id="CAH3108424.1"/>
    </source>
</evidence>
<dbReference type="InterPro" id="IPR008969">
    <property type="entry name" value="CarboxyPept-like_regulatory"/>
</dbReference>
<feature type="region of interest" description="Disordered" evidence="9">
    <location>
        <begin position="1354"/>
        <end position="1413"/>
    </location>
</feature>
<evidence type="ECO:0000256" key="6">
    <source>
        <dbReference type="ARBA" id="ARBA00022833"/>
    </source>
</evidence>
<dbReference type="CDD" id="cd11308">
    <property type="entry name" value="Peptidase_M14NE-CP-C_like"/>
    <property type="match status" value="3"/>
</dbReference>
<evidence type="ECO:0000259" key="12">
    <source>
        <dbReference type="PROSITE" id="PS52035"/>
    </source>
</evidence>
<comment type="caution">
    <text evidence="13">The sequence shown here is derived from an EMBL/GenBank/DDBJ whole genome shotgun (WGS) entry which is preliminary data.</text>
</comment>
<dbReference type="CDD" id="cd03858">
    <property type="entry name" value="M14_CP_N-E_like"/>
    <property type="match status" value="2"/>
</dbReference>
<feature type="transmembrane region" description="Helical" evidence="10">
    <location>
        <begin position="3417"/>
        <end position="3445"/>
    </location>
</feature>
<keyword evidence="3" id="KW-0121">Carboxypeptidase</keyword>
<feature type="domain" description="SUEL-type lectin" evidence="11">
    <location>
        <begin position="130"/>
        <end position="221"/>
    </location>
</feature>
<dbReference type="CDD" id="cd03868">
    <property type="entry name" value="M14_CPD_I"/>
    <property type="match status" value="1"/>
</dbReference>
<dbReference type="SUPFAM" id="SSF53187">
    <property type="entry name" value="Zn-dependent exopeptidases"/>
    <property type="match status" value="4"/>
</dbReference>
<dbReference type="InterPro" id="IPR000834">
    <property type="entry name" value="Peptidase_M14"/>
</dbReference>
<comment type="caution">
    <text evidence="8">Lacks conserved residue(s) required for the propagation of feature annotation.</text>
</comment>
<feature type="compositionally biased region" description="Polar residues" evidence="9">
    <location>
        <begin position="1202"/>
        <end position="1219"/>
    </location>
</feature>
<feature type="region of interest" description="Disordered" evidence="9">
    <location>
        <begin position="570"/>
        <end position="597"/>
    </location>
</feature>
<dbReference type="Gene3D" id="2.60.40.1120">
    <property type="entry name" value="Carboxypeptidase-like, regulatory domain"/>
    <property type="match status" value="4"/>
</dbReference>
<feature type="active site" description="Proton donor/acceptor" evidence="8">
    <location>
        <position position="2474"/>
    </location>
</feature>
<dbReference type="InterPro" id="IPR057247">
    <property type="entry name" value="CARBOXYPEPT_ZN_2"/>
</dbReference>
<feature type="region of interest" description="Disordered" evidence="9">
    <location>
        <begin position="1176"/>
        <end position="1223"/>
    </location>
</feature>
<comment type="similarity">
    <text evidence="2 8">Belongs to the peptidase M14 family.</text>
</comment>
<evidence type="ECO:0000256" key="1">
    <source>
        <dbReference type="ARBA" id="ARBA00001947"/>
    </source>
</evidence>
<dbReference type="CDD" id="cd22823">
    <property type="entry name" value="Gal_Rha_Lectin"/>
    <property type="match status" value="2"/>
</dbReference>
<feature type="compositionally biased region" description="Polar residues" evidence="9">
    <location>
        <begin position="1387"/>
        <end position="1413"/>
    </location>
</feature>
<feature type="domain" description="Peptidase M14" evidence="12">
    <location>
        <begin position="1771"/>
        <end position="2062"/>
    </location>
</feature>
<dbReference type="SUPFAM" id="SSF49464">
    <property type="entry name" value="Carboxypeptidase regulatory domain-like"/>
    <property type="match status" value="4"/>
</dbReference>
<feature type="domain" description="Peptidase M14" evidence="12">
    <location>
        <begin position="3043"/>
        <end position="3334"/>
    </location>
</feature>
<keyword evidence="10" id="KW-0812">Transmembrane</keyword>
<dbReference type="PANTHER" id="PTHR11532:SF73">
    <property type="entry name" value="CARBOXYPEPTIDASE D"/>
    <property type="match status" value="1"/>
</dbReference>
<dbReference type="Pfam" id="PF02140">
    <property type="entry name" value="SUEL_Lectin"/>
    <property type="match status" value="2"/>
</dbReference>
<protein>
    <recommendedName>
        <fullName evidence="15">Carboxypeptidase D</fullName>
    </recommendedName>
</protein>
<sequence>MYIRTETPGRVGRTRSEIDLETEKSVIVCAGQNKSLECVSPGSSIAIQEAFWGRLSSEICPSEDGDPVTNCLSDPSTTPIVRKLCDDKEYCEIPARHSILQPPGVKHCPGVNKYLAVKYTCIPEKRKFVLCNGETTELTCGQGWKIHVLSAYWGRDSPSTCPTPLGKFFTCANSADSLLALKSKCSGKESCIVTADDHHLTKGGEHCPGIDKYAVISYKCQPSEEEASKLRSKKDQNYLPDSEQYDAVHSSLDLTSSSKSPAPQSTMGELNLSMLLPVPQGKASDKLKPIIEYLGGESQVRNSTLIGENLPIPKDSRPTLLDTKEKSKLQVGITPLNVFSGGSTSNSNADVTHTHDESPGISKTGSALGPTGYSNHISQPNNYDIATAVAKTPADMSSNISPLSNTQDLVKNFLASNFGQGLAKGLLALGTLGDSSYKNLMAQHFGSSVKPSVEPNPQTPLNTRLIENILPGLLLQSSKQDTTATGGKSLSTPVISIGNKVFALNDLSSVLNTANGNKSTDNSLTMSAINGSRKHSVKQTNKEQINKLDDKIVTLETLSDALDALTAKLSSDESSKHARNQNHLPISPDAKYPNLQEGPQLKNQYMHYRHPHHRHHHHHHRKSPLDEDMEMLGALLSGSDDTQSGPTEKQVFSNDDEMDPNNNLEINGQMNTAELEMVQSKINNAIEMAEAVGQQNANTRENVVKIGTNSSNLQKSPSRDSGFLMLKNILTGLIDDALKRGTINDLIKKWNASGSPFAEIAQNISSFLQNNGALSNPLDKKVIEAGFHTFPLKHPTVKNNQSNSKLAEGITSLNKTASIDNVLLTKAVNSIIGILSKRQNSLVGNSTNRSLYETIDTLTNFKGILLGGRISKITPQQDVITQLGRKIVAEILKAPHNSSVQENLEIKSKNRSKSGINIDQPQRPDFETIRKPFHDDDAKEKLTFSNYNTKNMSKSIQNTTLMDFMNSMSRNDNLHPVTSHNKPGDKYSKVKASDLMSAVIASLLNVKDTHEDNSARKKPKIHHDETENERLAHVVPTDHTLGDLSETDAILEAPNDHAGERKKVKKLLDKNLNPAVPILTLPENRATNSTKSKDIDKLDSGDQMVTFTLETVDATPVPSVKSKEQPLAKEKIGLQSSKVPHYLNIQSATTLGKINSTSSKDTEHSFKQHQILQVPGVLSDPTAGTSQVEAYSKSSDGDVLPTTLSPSSQNSAGSQTKSMTDLPLGLQMNAIGRIATDEDEDLPTVKPVDLAAALTSTSSLSSDSLGSKSAETKSFQDKPLPIVSDLFSTTDSETLGETEAIVSKTAQTAADRQIKPASPEIELPSASEIREISTSMKALLKTLRGYANKLKLEDEADDSSRGQLPVRSKTADNVNVNDKNVKEPATGINSSHLKSTRYESPQTSLSSSKHNNPYANFLQASPIQTSYVDSGGFENIQEQPSAEVNSYNWNFAPEQVHAQRLLDSNPTKSSLQPQVGAEQWNPGREAASVAEDLKDLNLPSIEDDPAVQAVQHMEAEDNMLASQKRKAIQRHEQQNSTAKAKPSIKTFGVFGRNTIPKHKGKIRLRNEARVKPHKIKAAVSKKGNVKMKPRGKINEKNGTSREANSMNVSYVGTHNIKITIKENGTSGNKSHGLSMGGNKSRMNKRVISRDDIPGSGGNQRLSHDSAAPHTHNNKIKKLKLSFKKTLYHTQPNSTLREVEKRQSQPNSKRNPTGCSGGVICPRHVSMKENNTSMKNMAAANCILAVIIFVFIAGIQSKRHCDVRLSSLVSKGYTSNRKLACLLRSFVYRHKDIARLHVIGRSALNRKLYALQITDQPLVKEPGEPMFKYVANMHGNEAVGRQVLIYFIAYLLENYGRDERVTKLVNTTNIFIMPSMNPDGFQRSREGDCMGIKGRHNYNNVDLNRNFPDQFNKWKNYDMASAQPETKAMLTWIYNNPFVLSANLHGGALVASYPFDSNKGHRRSGFYSRSPDDEIFRHLAKTYATNHRTMSTSKECDQGFEGGITNGAFWYDVAGGMQDVNYLISNCFEITLELSCCKYPHHSYLQSEWTNNKQALIAYLEQVHKGIKGFVRNTHGMGIRDAVINIHGIDHNVTTALHGDFWRILLPGTYTVSAFASGYQSKTLSNVIVTSGDATNLEFVLRGDSNQRSRDFYGNVYTRDIPWLSSLKRLTKRDLSSNLQVIEPLESVQVPFTSIPTTSNAFSKIVEGWEKPRIFRHHNYNDMTIFLQTMAKLYPNITRLYSVGKSVQDRELWVIEITDNPGIHEPGEPEFKYVGNMHGDEVIGRETLLLLIQSLCENYQKVPAITALIDYTRIHIMPSMNPDGYERATEGQSSGPGRENARNVDLNRNFPDQYFPNLNPNHQPETLAVMKWIQDFPFVLSANLHGGSIVANYPFDDTPSGREAYSRSPDDGVFRQLALTYSKAHPTMGGGRPCSAYPDEYFKDGITNGADWYVVKGGMQDYNYLHSNCFELTIEMSCIKFPVQSTLKSYWDAHKVSLLTFMSQVHTGIKGFIRNQAGDGLSQATIAVSGINHEIVSARDGDYWRLVVPGKYSITVSSPGYVPVTQSVEVSSGLATELNFVLKQFEQPQPSTVQAPLISTTSQSVFPVDKPSEGVGQKNSQSPVSYPSVSTSAEVKPTTIFNVSPQVSTEVDAKLEFYHHSHQQMTEFLQEQAKRCSSIMKLTTIGTSKGGKPLYGLKVTENPELRKTKPQVGLVGSLEGTDITGKELLLKLIEYLCSHYEQKDDRIKTLLQSTVLHIVPAVDVDGNEKATEGDCEGHLKPMDDLSRSFYFNLTSSDKSLLPKNIKEFLDTAADEPQEVKHMKTWMKSNNFTLLADFSGGELVARYPMSVHLSDRDDVKGSLTSHNSLFKELALTYSTKHPTMHLGQGCNESASGFADGVINGAQWKELHYTMQDYAYLMLNIPQLSFFISCCKYPPAEQLKNIWEANREPLLAFLAKSHQAVDGVVHTLDHRPVNTSTVSVKGPGISFVLKQSDSYFHQLLPQGKYKITATAPGYASITKEVTIHENSRASVMYNLHEKPQFSFHNYDAMERFLRDIVTKCPNITRLYSIGQTVQYRNIWVMEISDNPGLHEQGEPEFRYVGGVHGNEAVGKEMLLLMIQHLCLSYGKDDLVTRLVNSTRIHILPSLNSDGSEVAIKGNCFTDKGRNNARDVDLYTNFPDVNDPSSKTLEAETAAVMKWIKQHPFVLSASLHGGSLVAHYPYDSHSQGRPIPNPTPDEDVFRYLASSYANLHPSMHYGKPLCPGLSVREEFPKGITNGAAWQSNVGGMKDYMYDNTNCLEIGVHMGCCKFPYAQDLERLWSEHKKALFFFMFQIHHGVKGVVYDDTGSPIPNAVIAVKNRDHDVTTAKDGDFWRLLTPGSYDVTASAPGYKAVTLNLYVHPNEPATQVQFQLHKQSLVLGLPVAVMVGLSFMIAIVLAIVVVGLWRLSRYRKHMNVRRNGYVMDYDHERSLNSFNSKALLSNEYSDDTDDEEEDIILENVKR</sequence>
<comment type="cofactor">
    <cofactor evidence="1">
        <name>Zn(2+)</name>
        <dbReference type="ChEBI" id="CHEBI:29105"/>
    </cofactor>
</comment>
<feature type="domain" description="Peptidase M14" evidence="12">
    <location>
        <begin position="2657"/>
        <end position="2958"/>
    </location>
</feature>
<dbReference type="InterPro" id="IPR000922">
    <property type="entry name" value="Lectin_gal-bd_dom"/>
</dbReference>
<feature type="domain" description="Peptidase M14" evidence="12">
    <location>
        <begin position="2215"/>
        <end position="2504"/>
    </location>
</feature>
<proteinExistence type="inferred from homology"/>
<keyword evidence="6" id="KW-0862">Zinc</keyword>
<evidence type="ECO:0000256" key="3">
    <source>
        <dbReference type="ARBA" id="ARBA00022645"/>
    </source>
</evidence>
<feature type="region of interest" description="Disordered" evidence="9">
    <location>
        <begin position="637"/>
        <end position="661"/>
    </location>
</feature>
<dbReference type="Proteomes" id="UP001159405">
    <property type="component" value="Unassembled WGS sequence"/>
</dbReference>
<feature type="compositionally biased region" description="Polar residues" evidence="9">
    <location>
        <begin position="1703"/>
        <end position="1713"/>
    </location>
</feature>
<dbReference type="InterPro" id="IPR043159">
    <property type="entry name" value="Lectin_gal-bd_sf"/>
</dbReference>
<keyword evidence="3" id="KW-0645">Protease</keyword>
<dbReference type="Gene3D" id="2.60.120.740">
    <property type="match status" value="2"/>
</dbReference>
<keyword evidence="10" id="KW-1133">Transmembrane helix</keyword>
<feature type="region of interest" description="Disordered" evidence="9">
    <location>
        <begin position="1689"/>
        <end position="1715"/>
    </location>
</feature>
<feature type="region of interest" description="Disordered" evidence="9">
    <location>
        <begin position="2321"/>
        <end position="2342"/>
    </location>
</feature>
<keyword evidence="7" id="KW-0325">Glycoprotein</keyword>
<evidence type="ECO:0000256" key="8">
    <source>
        <dbReference type="PROSITE-ProRule" id="PRU01379"/>
    </source>
</evidence>
<keyword evidence="5" id="KW-0378">Hydrolase</keyword>
<evidence type="ECO:0000256" key="10">
    <source>
        <dbReference type="SAM" id="Phobius"/>
    </source>
</evidence>
<feature type="active site" description="Proton donor/acceptor" evidence="8">
    <location>
        <position position="2032"/>
    </location>
</feature>
<dbReference type="PANTHER" id="PTHR11532">
    <property type="entry name" value="PROTEASE M14 CARBOXYPEPTIDASE"/>
    <property type="match status" value="1"/>
</dbReference>
<keyword evidence="10" id="KW-0472">Membrane</keyword>
<evidence type="ECO:0008006" key="15">
    <source>
        <dbReference type="Google" id="ProtNLM"/>
    </source>
</evidence>
<dbReference type="SMART" id="SM00631">
    <property type="entry name" value="Zn_pept"/>
    <property type="match status" value="4"/>
</dbReference>
<dbReference type="PROSITE" id="PS00132">
    <property type="entry name" value="CARBOXYPEPT_ZN_1"/>
    <property type="match status" value="3"/>
</dbReference>
<dbReference type="PROSITE" id="PS50228">
    <property type="entry name" value="SUEL_LECTIN"/>
    <property type="match status" value="2"/>
</dbReference>
<keyword evidence="14" id="KW-1185">Reference proteome</keyword>
<dbReference type="PROSITE" id="PS52035">
    <property type="entry name" value="PEPTIDASE_M14"/>
    <property type="match status" value="4"/>
</dbReference>
<dbReference type="Pfam" id="PF13620">
    <property type="entry name" value="CarboxypepD_reg"/>
    <property type="match status" value="3"/>
</dbReference>
<keyword evidence="4" id="KW-0479">Metal-binding</keyword>
<reference evidence="13 14" key="1">
    <citation type="submission" date="2022-05" db="EMBL/GenBank/DDBJ databases">
        <authorList>
            <consortium name="Genoscope - CEA"/>
            <person name="William W."/>
        </authorList>
    </citation>
    <scope>NUCLEOTIDE SEQUENCE [LARGE SCALE GENOMIC DNA]</scope>
</reference>
<evidence type="ECO:0000259" key="11">
    <source>
        <dbReference type="PROSITE" id="PS50228"/>
    </source>
</evidence>
<dbReference type="Gene3D" id="3.40.630.10">
    <property type="entry name" value="Zn peptidases"/>
    <property type="match status" value="4"/>
</dbReference>
<dbReference type="PRINTS" id="PR00765">
    <property type="entry name" value="CRBOXYPTASEA"/>
</dbReference>
<evidence type="ECO:0000256" key="2">
    <source>
        <dbReference type="ARBA" id="ARBA00005988"/>
    </source>
</evidence>
<gene>
    <name evidence="13" type="ORF">PLOB_00017622</name>
</gene>
<organism evidence="13 14">
    <name type="scientific">Porites lobata</name>
    <dbReference type="NCBI Taxonomy" id="104759"/>
    <lineage>
        <taxon>Eukaryota</taxon>
        <taxon>Metazoa</taxon>
        <taxon>Cnidaria</taxon>
        <taxon>Anthozoa</taxon>
        <taxon>Hexacorallia</taxon>
        <taxon>Scleractinia</taxon>
        <taxon>Fungiina</taxon>
        <taxon>Poritidae</taxon>
        <taxon>Porites</taxon>
    </lineage>
</organism>
<feature type="domain" description="SUEL-type lectin" evidence="11">
    <location>
        <begin position="28"/>
        <end position="122"/>
    </location>
</feature>
<evidence type="ECO:0000256" key="7">
    <source>
        <dbReference type="ARBA" id="ARBA00023180"/>
    </source>
</evidence>
<feature type="compositionally biased region" description="Polar residues" evidence="9">
    <location>
        <begin position="639"/>
        <end position="653"/>
    </location>
</feature>
<name>A0ABN8NHV2_9CNID</name>
<evidence type="ECO:0000313" key="14">
    <source>
        <dbReference type="Proteomes" id="UP001159405"/>
    </source>
</evidence>
<dbReference type="InterPro" id="IPR057246">
    <property type="entry name" value="CARBOXYPEPT_ZN_1"/>
</dbReference>
<dbReference type="InterPro" id="IPR050753">
    <property type="entry name" value="Peptidase_M14_domain"/>
</dbReference>
<evidence type="ECO:0000256" key="4">
    <source>
        <dbReference type="ARBA" id="ARBA00022723"/>
    </source>
</evidence>
<dbReference type="PROSITE" id="PS00133">
    <property type="entry name" value="CARBOXYPEPT_ZN_2"/>
    <property type="match status" value="3"/>
</dbReference>
<feature type="region of interest" description="Disordered" evidence="9">
    <location>
        <begin position="1650"/>
        <end position="1673"/>
    </location>
</feature>
<feature type="compositionally biased region" description="Polar residues" evidence="9">
    <location>
        <begin position="1182"/>
        <end position="1194"/>
    </location>
</feature>
<dbReference type="EMBL" id="CALNXK010000021">
    <property type="protein sequence ID" value="CAH3108424.1"/>
    <property type="molecule type" value="Genomic_DNA"/>
</dbReference>
<evidence type="ECO:0000256" key="9">
    <source>
        <dbReference type="SAM" id="MobiDB-lite"/>
    </source>
</evidence>
<evidence type="ECO:0000256" key="5">
    <source>
        <dbReference type="ARBA" id="ARBA00022801"/>
    </source>
</evidence>